<reference evidence="1 3" key="2">
    <citation type="journal article" date="2018" name="Plant J.">
        <title>The Physcomitrella patens chromosome-scale assembly reveals moss genome structure and evolution.</title>
        <authorList>
            <person name="Lang D."/>
            <person name="Ullrich K.K."/>
            <person name="Murat F."/>
            <person name="Fuchs J."/>
            <person name="Jenkins J."/>
            <person name="Haas F.B."/>
            <person name="Piednoel M."/>
            <person name="Gundlach H."/>
            <person name="Van Bel M."/>
            <person name="Meyberg R."/>
            <person name="Vives C."/>
            <person name="Morata J."/>
            <person name="Symeonidi A."/>
            <person name="Hiss M."/>
            <person name="Muchero W."/>
            <person name="Kamisugi Y."/>
            <person name="Saleh O."/>
            <person name="Blanc G."/>
            <person name="Decker E.L."/>
            <person name="van Gessel N."/>
            <person name="Grimwood J."/>
            <person name="Hayes R.D."/>
            <person name="Graham S.W."/>
            <person name="Gunter L.E."/>
            <person name="McDaniel S.F."/>
            <person name="Hoernstein S.N.W."/>
            <person name="Larsson A."/>
            <person name="Li F.W."/>
            <person name="Perroud P.F."/>
            <person name="Phillips J."/>
            <person name="Ranjan P."/>
            <person name="Rokshar D.S."/>
            <person name="Rothfels C.J."/>
            <person name="Schneider L."/>
            <person name="Shu S."/>
            <person name="Stevenson D.W."/>
            <person name="Thummler F."/>
            <person name="Tillich M."/>
            <person name="Villarreal Aguilar J.C."/>
            <person name="Widiez T."/>
            <person name="Wong G.K."/>
            <person name="Wymore A."/>
            <person name="Zhang Y."/>
            <person name="Zimmer A.D."/>
            <person name="Quatrano R.S."/>
            <person name="Mayer K.F.X."/>
            <person name="Goodstein D."/>
            <person name="Casacuberta J.M."/>
            <person name="Vandepoele K."/>
            <person name="Reski R."/>
            <person name="Cuming A.C."/>
            <person name="Tuskan G.A."/>
            <person name="Maumus F."/>
            <person name="Salse J."/>
            <person name="Schmutz J."/>
            <person name="Rensing S.A."/>
        </authorList>
    </citation>
    <scope>NUCLEOTIDE SEQUENCE [LARGE SCALE GENOMIC DNA]</scope>
    <source>
        <strain evidence="2 3">cv. Gransden 2004</strain>
    </source>
</reference>
<dbReference type="Proteomes" id="UP000006727">
    <property type="component" value="Chromosome 11"/>
</dbReference>
<gene>
    <name evidence="1" type="ORF">PHYPA_014845</name>
</gene>
<dbReference type="AlphaFoldDB" id="A0A2K1JU69"/>
<keyword evidence="3" id="KW-1185">Reference proteome</keyword>
<evidence type="ECO:0000313" key="3">
    <source>
        <dbReference type="Proteomes" id="UP000006727"/>
    </source>
</evidence>
<dbReference type="Gramene" id="Pp3c11_10140V3.1">
    <property type="protein sequence ID" value="Pp3c11_10140V3.1"/>
    <property type="gene ID" value="Pp3c11_10140"/>
</dbReference>
<organism evidence="1">
    <name type="scientific">Physcomitrium patens</name>
    <name type="common">Spreading-leaved earth moss</name>
    <name type="synonym">Physcomitrella patens</name>
    <dbReference type="NCBI Taxonomy" id="3218"/>
    <lineage>
        <taxon>Eukaryota</taxon>
        <taxon>Viridiplantae</taxon>
        <taxon>Streptophyta</taxon>
        <taxon>Embryophyta</taxon>
        <taxon>Bryophyta</taxon>
        <taxon>Bryophytina</taxon>
        <taxon>Bryopsida</taxon>
        <taxon>Funariidae</taxon>
        <taxon>Funariales</taxon>
        <taxon>Funariaceae</taxon>
        <taxon>Physcomitrium</taxon>
    </lineage>
</organism>
<protein>
    <submittedName>
        <fullName evidence="1 2">Uncharacterized protein</fullName>
    </submittedName>
</protein>
<proteinExistence type="predicted"/>
<reference evidence="2" key="3">
    <citation type="submission" date="2020-12" db="UniProtKB">
        <authorList>
            <consortium name="EnsemblPlants"/>
        </authorList>
    </citation>
    <scope>IDENTIFICATION</scope>
</reference>
<reference evidence="1 3" key="1">
    <citation type="journal article" date="2008" name="Science">
        <title>The Physcomitrella genome reveals evolutionary insights into the conquest of land by plants.</title>
        <authorList>
            <person name="Rensing S."/>
            <person name="Lang D."/>
            <person name="Zimmer A."/>
            <person name="Terry A."/>
            <person name="Salamov A."/>
            <person name="Shapiro H."/>
            <person name="Nishiyama T."/>
            <person name="Perroud P.-F."/>
            <person name="Lindquist E."/>
            <person name="Kamisugi Y."/>
            <person name="Tanahashi T."/>
            <person name="Sakakibara K."/>
            <person name="Fujita T."/>
            <person name="Oishi K."/>
            <person name="Shin-I T."/>
            <person name="Kuroki Y."/>
            <person name="Toyoda A."/>
            <person name="Suzuki Y."/>
            <person name="Hashimoto A."/>
            <person name="Yamaguchi K."/>
            <person name="Sugano A."/>
            <person name="Kohara Y."/>
            <person name="Fujiyama A."/>
            <person name="Anterola A."/>
            <person name="Aoki S."/>
            <person name="Ashton N."/>
            <person name="Barbazuk W.B."/>
            <person name="Barker E."/>
            <person name="Bennetzen J."/>
            <person name="Bezanilla M."/>
            <person name="Blankenship R."/>
            <person name="Cho S.H."/>
            <person name="Dutcher S."/>
            <person name="Estelle M."/>
            <person name="Fawcett J.A."/>
            <person name="Gundlach H."/>
            <person name="Hanada K."/>
            <person name="Heyl A."/>
            <person name="Hicks K.A."/>
            <person name="Hugh J."/>
            <person name="Lohr M."/>
            <person name="Mayer K."/>
            <person name="Melkozernov A."/>
            <person name="Murata T."/>
            <person name="Nelson D."/>
            <person name="Pils B."/>
            <person name="Prigge M."/>
            <person name="Reiss B."/>
            <person name="Renner T."/>
            <person name="Rombauts S."/>
            <person name="Rushton P."/>
            <person name="Sanderfoot A."/>
            <person name="Schween G."/>
            <person name="Shiu S.-H."/>
            <person name="Stueber K."/>
            <person name="Theodoulou F.L."/>
            <person name="Tu H."/>
            <person name="Van de Peer Y."/>
            <person name="Verrier P.J."/>
            <person name="Waters E."/>
            <person name="Wood A."/>
            <person name="Yang L."/>
            <person name="Cove D."/>
            <person name="Cuming A."/>
            <person name="Hasebe M."/>
            <person name="Lucas S."/>
            <person name="Mishler D.B."/>
            <person name="Reski R."/>
            <person name="Grigoriev I."/>
            <person name="Quatrano R.S."/>
            <person name="Boore J.L."/>
        </authorList>
    </citation>
    <scope>NUCLEOTIDE SEQUENCE [LARGE SCALE GENOMIC DNA]</scope>
    <source>
        <strain evidence="2 3">cv. Gransden 2004</strain>
    </source>
</reference>
<dbReference type="InParanoid" id="A0A2K1JU69"/>
<dbReference type="EMBL" id="ABEU02000011">
    <property type="protein sequence ID" value="PNR45074.1"/>
    <property type="molecule type" value="Genomic_DNA"/>
</dbReference>
<accession>A0A2K1JU69</accession>
<evidence type="ECO:0000313" key="1">
    <source>
        <dbReference type="EMBL" id="PNR45074.1"/>
    </source>
</evidence>
<name>A0A2K1JU69_PHYPA</name>
<dbReference type="EnsemblPlants" id="Pp3c11_10140V3.1">
    <property type="protein sequence ID" value="Pp3c11_10140V3.1"/>
    <property type="gene ID" value="Pp3c11_10140"/>
</dbReference>
<sequence>MKDRVGRLEKLLFTANFGRTFDSDLK</sequence>
<evidence type="ECO:0000313" key="2">
    <source>
        <dbReference type="EnsemblPlants" id="Pp3c11_10140V3.1"/>
    </source>
</evidence>